<dbReference type="PROSITE" id="PS50234">
    <property type="entry name" value="VWFA"/>
    <property type="match status" value="1"/>
</dbReference>
<evidence type="ECO:0000256" key="1">
    <source>
        <dbReference type="SAM" id="MobiDB-lite"/>
    </source>
</evidence>
<dbReference type="RefSeq" id="WP_238073180.1">
    <property type="nucleotide sequence ID" value="NZ_JAKNJB010000004.1"/>
</dbReference>
<organism evidence="5 6">
    <name type="scientific">Intestinimonas massiliensis</name>
    <name type="common">ex Afouda et al. 2020</name>
    <dbReference type="NCBI Taxonomy" id="1673721"/>
    <lineage>
        <taxon>Bacteria</taxon>
        <taxon>Bacillati</taxon>
        <taxon>Bacillota</taxon>
        <taxon>Clostridia</taxon>
        <taxon>Eubacteriales</taxon>
        <taxon>Intestinimonas</taxon>
    </lineage>
</organism>
<evidence type="ECO:0000313" key="6">
    <source>
        <dbReference type="Proteomes" id="UP001200313"/>
    </source>
</evidence>
<dbReference type="EMBL" id="JAKNJB010000004">
    <property type="protein sequence ID" value="MCG4526103.1"/>
    <property type="molecule type" value="Genomic_DNA"/>
</dbReference>
<dbReference type="InterPro" id="IPR036465">
    <property type="entry name" value="vWFA_dom_sf"/>
</dbReference>
<protein>
    <submittedName>
        <fullName evidence="5">VWA domain-containing protein</fullName>
    </submittedName>
</protein>
<dbReference type="Pfam" id="PF13519">
    <property type="entry name" value="VWA_2"/>
    <property type="match status" value="1"/>
</dbReference>
<evidence type="ECO:0000256" key="2">
    <source>
        <dbReference type="SAM" id="Phobius"/>
    </source>
</evidence>
<feature type="compositionally biased region" description="Basic residues" evidence="1">
    <location>
        <begin position="449"/>
        <end position="458"/>
    </location>
</feature>
<keyword evidence="2" id="KW-0812">Transmembrane</keyword>
<feature type="region of interest" description="Disordered" evidence="1">
    <location>
        <begin position="449"/>
        <end position="484"/>
    </location>
</feature>
<evidence type="ECO:0000256" key="3">
    <source>
        <dbReference type="SAM" id="SignalP"/>
    </source>
</evidence>
<keyword evidence="3" id="KW-0732">Signal</keyword>
<feature type="domain" description="VWFA" evidence="4">
    <location>
        <begin position="82"/>
        <end position="253"/>
    </location>
</feature>
<evidence type="ECO:0000259" key="4">
    <source>
        <dbReference type="PROSITE" id="PS50234"/>
    </source>
</evidence>
<keyword evidence="2" id="KW-0472">Membrane</keyword>
<feature type="chain" id="PRO_5046073439" evidence="3">
    <location>
        <begin position="29"/>
        <end position="484"/>
    </location>
</feature>
<dbReference type="SUPFAM" id="SSF53300">
    <property type="entry name" value="vWA-like"/>
    <property type="match status" value="1"/>
</dbReference>
<accession>A0ABS9M5N2</accession>
<gene>
    <name evidence="5" type="ORF">L0P79_03320</name>
</gene>
<feature type="transmembrane region" description="Helical" evidence="2">
    <location>
        <begin position="420"/>
        <end position="440"/>
    </location>
</feature>
<feature type="signal peptide" evidence="3">
    <location>
        <begin position="1"/>
        <end position="28"/>
    </location>
</feature>
<dbReference type="SMART" id="SM00327">
    <property type="entry name" value="VWA"/>
    <property type="match status" value="1"/>
</dbReference>
<dbReference type="Proteomes" id="UP001200313">
    <property type="component" value="Unassembled WGS sequence"/>
</dbReference>
<comment type="caution">
    <text evidence="5">The sequence shown here is derived from an EMBL/GenBank/DDBJ whole genome shotgun (WGS) entry which is preliminary data.</text>
</comment>
<dbReference type="Gene3D" id="3.40.50.410">
    <property type="entry name" value="von Willebrand factor, type A domain"/>
    <property type="match status" value="1"/>
</dbReference>
<sequence>MKKAGTVSCGSVLLCLFCLWGLYGRAHAAVVEQAQVVMPEISVYICDEEGVMEGLKAEDISANIDGAALEVKALTRSEQGIFYIFMLDVSSSMPSAHFRAAKQAVLDVYTGLSSRDKLAVITFGNDVALLLDGGESTDEVRAALESLAARDDSTMFNDAIGVLLDTATAVDEMRRVAVVISDGLDDTDAGISQGELELLLQHSGVAVYALAIDTASTAVLEQFQRFIHLSGGELYPYAPDNVEERLAELLERIGETWQLTLSSGDNRADGKTHTLSIRLGEGETLTAQVLAERWIPDTRAPYITRVSAGVGEACVEFSEAMEGLEQAEFFLLRDPKGVEREFSLVQDESGASRAVTLRVGESTDLNGWTLSLSGLSDASMEKNALPEETLTLGRIAQKGAGEGAATGQSSSARADVRRTLLLLAGIAALAGILIAVLLRISKAGKKTQKGWISKRKKKTPSDSAGQVQFLFHTDAAEHEKTGRK</sequence>
<evidence type="ECO:0000313" key="5">
    <source>
        <dbReference type="EMBL" id="MCG4526103.1"/>
    </source>
</evidence>
<proteinExistence type="predicted"/>
<keyword evidence="2" id="KW-1133">Transmembrane helix</keyword>
<dbReference type="CDD" id="cd00198">
    <property type="entry name" value="vWFA"/>
    <property type="match status" value="1"/>
</dbReference>
<dbReference type="InterPro" id="IPR002035">
    <property type="entry name" value="VWF_A"/>
</dbReference>
<reference evidence="5 6" key="1">
    <citation type="submission" date="2022-01" db="EMBL/GenBank/DDBJ databases">
        <title>Collection of gut derived symbiotic bacterial strains cultured from healthy donors.</title>
        <authorList>
            <person name="Lin H."/>
            <person name="Kohout C."/>
            <person name="Waligurski E."/>
            <person name="Pamer E.G."/>
        </authorList>
    </citation>
    <scope>NUCLEOTIDE SEQUENCE [LARGE SCALE GENOMIC DNA]</scope>
    <source>
        <strain evidence="5 6">DFI.3.7</strain>
    </source>
</reference>
<name>A0ABS9M5N2_9FIRM</name>
<feature type="compositionally biased region" description="Basic and acidic residues" evidence="1">
    <location>
        <begin position="474"/>
        <end position="484"/>
    </location>
</feature>
<keyword evidence="6" id="KW-1185">Reference proteome</keyword>